<keyword evidence="1" id="KW-1133">Transmembrane helix</keyword>
<gene>
    <name evidence="2" type="ORF">WA1_10140</name>
</gene>
<feature type="transmembrane region" description="Helical" evidence="1">
    <location>
        <begin position="99"/>
        <end position="118"/>
    </location>
</feature>
<comment type="caution">
    <text evidence="2">The sequence shown here is derived from an EMBL/GenBank/DDBJ whole genome shotgun (WGS) entry which is preliminary data.</text>
</comment>
<evidence type="ECO:0000313" key="2">
    <source>
        <dbReference type="EMBL" id="KYC35081.1"/>
    </source>
</evidence>
<dbReference type="AlphaFoldDB" id="A0A139WRL7"/>
<protein>
    <submittedName>
        <fullName evidence="2">Uncharacterized protein</fullName>
    </submittedName>
</protein>
<evidence type="ECO:0000313" key="3">
    <source>
        <dbReference type="Proteomes" id="UP000076925"/>
    </source>
</evidence>
<accession>A0A139WRL7</accession>
<dbReference type="EMBL" id="ANNX02000053">
    <property type="protein sequence ID" value="KYC35081.1"/>
    <property type="molecule type" value="Genomic_DNA"/>
</dbReference>
<feature type="transmembrane region" description="Helical" evidence="1">
    <location>
        <begin position="20"/>
        <end position="46"/>
    </location>
</feature>
<dbReference type="Proteomes" id="UP000076925">
    <property type="component" value="Unassembled WGS sequence"/>
</dbReference>
<keyword evidence="1" id="KW-0812">Transmembrane</keyword>
<organism evidence="2 3">
    <name type="scientific">Scytonema hofmannii PCC 7110</name>
    <dbReference type="NCBI Taxonomy" id="128403"/>
    <lineage>
        <taxon>Bacteria</taxon>
        <taxon>Bacillati</taxon>
        <taxon>Cyanobacteriota</taxon>
        <taxon>Cyanophyceae</taxon>
        <taxon>Nostocales</taxon>
        <taxon>Scytonemataceae</taxon>
        <taxon>Scytonema</taxon>
    </lineage>
</organism>
<feature type="transmembrane region" description="Helical" evidence="1">
    <location>
        <begin position="66"/>
        <end position="87"/>
    </location>
</feature>
<keyword evidence="1" id="KW-0472">Membrane</keyword>
<reference evidence="2 3" key="1">
    <citation type="journal article" date="2013" name="Genome Biol. Evol.">
        <title>Genomes of Stigonematalean cyanobacteria (subsection V) and the evolution of oxygenic photosynthesis from prokaryotes to plastids.</title>
        <authorList>
            <person name="Dagan T."/>
            <person name="Roettger M."/>
            <person name="Stucken K."/>
            <person name="Landan G."/>
            <person name="Koch R."/>
            <person name="Major P."/>
            <person name="Gould S.B."/>
            <person name="Goremykin V.V."/>
            <person name="Rippka R."/>
            <person name="Tandeau de Marsac N."/>
            <person name="Gugger M."/>
            <person name="Lockhart P.J."/>
            <person name="Allen J.F."/>
            <person name="Brune I."/>
            <person name="Maus I."/>
            <person name="Puhler A."/>
            <person name="Martin W.F."/>
        </authorList>
    </citation>
    <scope>NUCLEOTIDE SEQUENCE [LARGE SCALE GENOMIC DNA]</scope>
    <source>
        <strain evidence="2 3">PCC 7110</strain>
    </source>
</reference>
<sequence>MRIMGIPGNSKNFQFLPGSFFLPFFVKQASIASCFIGGLVLLNWIFNILQLKSIGLEIPTLKTATIVSFIMAIASLWLWYALTILVSGNGAGSLMARKLLPMAILLPPLVKGICAIGYSH</sequence>
<keyword evidence="3" id="KW-1185">Reference proteome</keyword>
<proteinExistence type="predicted"/>
<name>A0A139WRL7_9CYAN</name>
<evidence type="ECO:0000256" key="1">
    <source>
        <dbReference type="SAM" id="Phobius"/>
    </source>
</evidence>
<dbReference type="RefSeq" id="WP_017743889.1">
    <property type="nucleotide sequence ID" value="NZ_KQ976354.1"/>
</dbReference>